<feature type="region of interest" description="Disordered" evidence="1">
    <location>
        <begin position="127"/>
        <end position="146"/>
    </location>
</feature>
<accession>A0A504YCZ2</accession>
<dbReference type="InterPro" id="IPR036047">
    <property type="entry name" value="F-box-like_dom_sf"/>
</dbReference>
<dbReference type="STRING" id="46835.A0A504YCZ2"/>
<comment type="caution">
    <text evidence="3">The sequence shown here is derived from an EMBL/GenBank/DDBJ whole genome shotgun (WGS) entry which is preliminary data.</text>
</comment>
<dbReference type="SUPFAM" id="SSF81383">
    <property type="entry name" value="F-box domain"/>
    <property type="match status" value="1"/>
</dbReference>
<keyword evidence="4" id="KW-1185">Reference proteome</keyword>
<sequence>MDLPEFLLEEVFAYLGWSDRARAARVCRKWLSVFQAPSLWRRMVLKPPTRSLTRLQYDMKGYYMSCCLRKIGCYVREYRFIQSEDIFLLNRTLSLVAKFLETNPSKPSVHERPIREYRFRGVLSGSLDDELPQSPSPSDSSDEAISGQNQSLMGIVEDDDGDVQDAPDADEQRMSSYLGIVSGDPDAEATLKLILKLQKREMFGVSSQSSSSTDESDEGFLASLRTRSTAMSVSVPHSAWPLPPSCPIQSKTARLQRSQSCRYPRYQHVTRHPPTVRTFVLDFHCEVDETRGLVYGTGGALLTTIRRVLRQLIHLRSLRLTDLFLTTTDARNLLLDVAKTCSSTLLNLNLVHLYKPATDFADLVAPSSGPIHPNNFGRPEATSHGLDDDWYLLDSRWLGARPRRLHHNPMADLANLFPCLVRLSLGITQLTGPMLMRLLYQTSLSELQLVETDFSPFTLNIASGSSGVVQVGFPSRRSVAAADDLEALGSFELHPQDEPDDDLIDWGEDVPRYRDRVDSARLSLAITGGWEPIQAKIWTAALTLRPQFRVYFHSLFTRDRFDNLAGLDQFLLLWPTGSSPIRAFVFRTTHGIGFSRVYLSLSNPITITTYSSTLTTLVLWIGTESNVDSDDPKVGGNVATDRDGLNEYLLETLALCPRLSFIAFGGSCAFLSLLTLLTLCRQLAKRLFTEDNPTGAKIFTLLIQRDCCQMIETQPFREPATVQAWYSTVLEAGKDPDQRALAAERCISAALNQPRWHFLSAGEFESHVSEFFA</sequence>
<evidence type="ECO:0000259" key="2">
    <source>
        <dbReference type="PROSITE" id="PS50181"/>
    </source>
</evidence>
<protein>
    <recommendedName>
        <fullName evidence="2">F-box domain-containing protein</fullName>
    </recommendedName>
</protein>
<reference evidence="3 4" key="1">
    <citation type="submission" date="2019-04" db="EMBL/GenBank/DDBJ databases">
        <title>Annotation for the trematode Fasciola gigantica.</title>
        <authorList>
            <person name="Choi Y.-J."/>
        </authorList>
    </citation>
    <scope>NUCLEOTIDE SEQUENCE [LARGE SCALE GENOMIC DNA]</scope>
    <source>
        <strain evidence="3">Uganda_cow_1</strain>
    </source>
</reference>
<evidence type="ECO:0000313" key="4">
    <source>
        <dbReference type="Proteomes" id="UP000316759"/>
    </source>
</evidence>
<dbReference type="InterPro" id="IPR001810">
    <property type="entry name" value="F-box_dom"/>
</dbReference>
<dbReference type="PANTHER" id="PTHR20872">
    <property type="match status" value="1"/>
</dbReference>
<dbReference type="Gene3D" id="1.20.1280.50">
    <property type="match status" value="1"/>
</dbReference>
<dbReference type="OrthoDB" id="9974792at2759"/>
<dbReference type="Pfam" id="PF12937">
    <property type="entry name" value="F-box-like"/>
    <property type="match status" value="1"/>
</dbReference>
<dbReference type="Proteomes" id="UP000316759">
    <property type="component" value="Unassembled WGS sequence"/>
</dbReference>
<dbReference type="SMART" id="SM00256">
    <property type="entry name" value="FBOX"/>
    <property type="match status" value="1"/>
</dbReference>
<organism evidence="3 4">
    <name type="scientific">Fasciola gigantica</name>
    <name type="common">Giant liver fluke</name>
    <dbReference type="NCBI Taxonomy" id="46835"/>
    <lineage>
        <taxon>Eukaryota</taxon>
        <taxon>Metazoa</taxon>
        <taxon>Spiralia</taxon>
        <taxon>Lophotrochozoa</taxon>
        <taxon>Platyhelminthes</taxon>
        <taxon>Trematoda</taxon>
        <taxon>Digenea</taxon>
        <taxon>Plagiorchiida</taxon>
        <taxon>Echinostomata</taxon>
        <taxon>Echinostomatoidea</taxon>
        <taxon>Fasciolidae</taxon>
        <taxon>Fasciola</taxon>
    </lineage>
</organism>
<dbReference type="EMBL" id="SUNJ01012349">
    <property type="protein sequence ID" value="TPP58115.1"/>
    <property type="molecule type" value="Genomic_DNA"/>
</dbReference>
<proteinExistence type="predicted"/>
<dbReference type="PANTHER" id="PTHR20872:SF1">
    <property type="entry name" value="F-BOX DOMAIN-CONTAINING PROTEIN"/>
    <property type="match status" value="1"/>
</dbReference>
<feature type="domain" description="F-box" evidence="2">
    <location>
        <begin position="1"/>
        <end position="43"/>
    </location>
</feature>
<evidence type="ECO:0000313" key="3">
    <source>
        <dbReference type="EMBL" id="TPP58115.1"/>
    </source>
</evidence>
<gene>
    <name evidence="3" type="ORF">FGIG_08692</name>
</gene>
<evidence type="ECO:0000256" key="1">
    <source>
        <dbReference type="SAM" id="MobiDB-lite"/>
    </source>
</evidence>
<name>A0A504YCZ2_FASGI</name>
<dbReference type="PROSITE" id="PS50181">
    <property type="entry name" value="FBOX"/>
    <property type="match status" value="1"/>
</dbReference>
<dbReference type="AlphaFoldDB" id="A0A504YCZ2"/>